<dbReference type="EMBL" id="KC795375">
    <property type="protein sequence ID" value="AGM38717.1"/>
    <property type="molecule type" value="Genomic_DNA"/>
</dbReference>
<accession>T1RQ39</accession>
<dbReference type="Pfam" id="PF02397">
    <property type="entry name" value="Bac_transf"/>
    <property type="match status" value="1"/>
</dbReference>
<dbReference type="PANTHER" id="PTHR30576:SF20">
    <property type="entry name" value="QUINOVOSAMINEPHOSPHOTRANSFERAE-RELATED"/>
    <property type="match status" value="1"/>
</dbReference>
<organism evidence="3">
    <name type="scientific">Glaesserella parasuis</name>
    <name type="common">Haemophilus parasuis</name>
    <dbReference type="NCBI Taxonomy" id="738"/>
    <lineage>
        <taxon>Bacteria</taxon>
        <taxon>Pseudomonadati</taxon>
        <taxon>Pseudomonadota</taxon>
        <taxon>Gammaproteobacteria</taxon>
        <taxon>Pasteurellales</taxon>
        <taxon>Pasteurellaceae</taxon>
        <taxon>Glaesserella</taxon>
    </lineage>
</organism>
<protein>
    <submittedName>
        <fullName evidence="3">Putative glycosyltransferase/lipopolysaccharide biosynthesis protein</fullName>
    </submittedName>
</protein>
<evidence type="ECO:0000313" key="3">
    <source>
        <dbReference type="EMBL" id="AGM38717.1"/>
    </source>
</evidence>
<sequence>MVIAIWIKKDSDGEVFFRQVRVGLNGQLFKIHKFRTMAVNTEKQSGLTIGNDKRITNAGKFLRKYKLDELPQLIDVFIGKMSLVGPRPEIPEFMNLYSEYDRRKILSVKPGITDRASIEMVDENEILGKYDNPRQAYIDIIMPMKARYYIDYANNHNIWSDFVLILRTFLKIVSR</sequence>
<feature type="domain" description="Bacterial sugar transferase" evidence="2">
    <location>
        <begin position="1"/>
        <end position="173"/>
    </location>
</feature>
<evidence type="ECO:0000259" key="2">
    <source>
        <dbReference type="Pfam" id="PF02397"/>
    </source>
</evidence>
<comment type="similarity">
    <text evidence="1">Belongs to the bacterial sugar transferase family.</text>
</comment>
<reference evidence="3" key="1">
    <citation type="journal article" date="2013" name="J. Bacteriol.">
        <title>Gene content and diversity of the loci encoding biosynthesis of capsular polysaccharides of the 15 serovar reference strains of Haemophilus parasuis.</title>
        <authorList>
            <consortium name="BRaDP1T Consortium"/>
            <person name="Howell K.J."/>
            <person name="Weinert L.A."/>
            <person name="Luan S.L."/>
            <person name="Peters S.E."/>
            <person name="Chaudhuri R.R."/>
            <person name="Harris D."/>
            <person name="Angen O."/>
            <person name="Aragon V."/>
            <person name="Parkhill J."/>
            <person name="Langford P.R."/>
            <person name="Rycroft A.N."/>
            <person name="Wren B.W."/>
            <person name="Tucker A.W."/>
            <person name="Maskell D.J."/>
        </authorList>
    </citation>
    <scope>NUCLEOTIDE SEQUENCE</scope>
    <source>
        <strain evidence="3">131</strain>
    </source>
</reference>
<dbReference type="GO" id="GO:0016780">
    <property type="term" value="F:phosphotransferase activity, for other substituted phosphate groups"/>
    <property type="evidence" value="ECO:0007669"/>
    <property type="project" value="TreeGrafter"/>
</dbReference>
<proteinExistence type="inferred from homology"/>
<keyword evidence="3" id="KW-0808">Transferase</keyword>
<name>T1RQ39_GLAPU</name>
<dbReference type="PANTHER" id="PTHR30576">
    <property type="entry name" value="COLANIC BIOSYNTHESIS UDP-GLUCOSE LIPID CARRIER TRANSFERASE"/>
    <property type="match status" value="1"/>
</dbReference>
<dbReference type="AlphaFoldDB" id="T1RQ39"/>
<evidence type="ECO:0000256" key="1">
    <source>
        <dbReference type="ARBA" id="ARBA00006464"/>
    </source>
</evidence>
<dbReference type="InterPro" id="IPR003362">
    <property type="entry name" value="Bact_transf"/>
</dbReference>
<gene>
    <name evidence="3" type="primary">wbgY6</name>
</gene>
<reference evidence="3" key="2">
    <citation type="submission" date="2013-03" db="EMBL/GenBank/DDBJ databases">
        <authorList>
            <person name="Howell K."/>
            <person name="Weinert L."/>
            <person name="Luan S.-L."/>
            <person name="Peters S."/>
            <person name="Aragon V."/>
            <person name="Angen O."/>
            <person name="Tucker A.W."/>
            <person name="Maskell D.J."/>
        </authorList>
    </citation>
    <scope>NUCLEOTIDE SEQUENCE</scope>
    <source>
        <strain evidence="3">131</strain>
    </source>
</reference>